<dbReference type="Proteomes" id="UP000318571">
    <property type="component" value="Chromosome 6"/>
</dbReference>
<keyword evidence="3" id="KW-1185">Reference proteome</keyword>
<accession>A0A553PP90</accession>
<dbReference type="AlphaFoldDB" id="A0A553PP90"/>
<feature type="region of interest" description="Disordered" evidence="1">
    <location>
        <begin position="1"/>
        <end position="23"/>
    </location>
</feature>
<evidence type="ECO:0000256" key="1">
    <source>
        <dbReference type="SAM" id="MobiDB-lite"/>
    </source>
</evidence>
<evidence type="ECO:0000313" key="3">
    <source>
        <dbReference type="Proteomes" id="UP000318571"/>
    </source>
</evidence>
<dbReference type="EMBL" id="VCGU01000002">
    <property type="protein sequence ID" value="TRY79498.1"/>
    <property type="molecule type" value="Genomic_DNA"/>
</dbReference>
<organism evidence="2 3">
    <name type="scientific">Tigriopus californicus</name>
    <name type="common">Marine copepod</name>
    <dbReference type="NCBI Taxonomy" id="6832"/>
    <lineage>
        <taxon>Eukaryota</taxon>
        <taxon>Metazoa</taxon>
        <taxon>Ecdysozoa</taxon>
        <taxon>Arthropoda</taxon>
        <taxon>Crustacea</taxon>
        <taxon>Multicrustacea</taxon>
        <taxon>Hexanauplia</taxon>
        <taxon>Copepoda</taxon>
        <taxon>Harpacticoida</taxon>
        <taxon>Harpacticidae</taxon>
        <taxon>Tigriopus</taxon>
    </lineage>
</organism>
<comment type="caution">
    <text evidence="2">The sequence shown here is derived from an EMBL/GenBank/DDBJ whole genome shotgun (WGS) entry which is preliminary data.</text>
</comment>
<sequence length="121" mass="13314">MSLPNLPEVVSPPKPSSPLRNVLPNDNDHYVQILRHNGQGPVRRITKSDSNISDKVLEPSSWFGNENLAEVHAKGTNLSLTDELSGTDSDETANEELPSFEMNVLSYGEGNLDSWTIDIVL</sequence>
<protein>
    <submittedName>
        <fullName evidence="2">Uncharacterized protein</fullName>
    </submittedName>
</protein>
<name>A0A553PP90_TIGCA</name>
<evidence type="ECO:0000313" key="2">
    <source>
        <dbReference type="EMBL" id="TRY79498.1"/>
    </source>
</evidence>
<proteinExistence type="predicted"/>
<reference evidence="2 3" key="1">
    <citation type="journal article" date="2018" name="Nat. Ecol. Evol.">
        <title>Genomic signatures of mitonuclear coevolution across populations of Tigriopus californicus.</title>
        <authorList>
            <person name="Barreto F.S."/>
            <person name="Watson E.T."/>
            <person name="Lima T.G."/>
            <person name="Willett C.S."/>
            <person name="Edmands S."/>
            <person name="Li W."/>
            <person name="Burton R.S."/>
        </authorList>
    </citation>
    <scope>NUCLEOTIDE SEQUENCE [LARGE SCALE GENOMIC DNA]</scope>
    <source>
        <strain evidence="2 3">San Diego</strain>
    </source>
</reference>
<gene>
    <name evidence="2" type="ORF">TCAL_17081</name>
</gene>